<accession>A0A316ACH0</accession>
<reference evidence="10 11" key="1">
    <citation type="submission" date="2018-03" db="EMBL/GenBank/DDBJ databases">
        <title>Genomic Encyclopedia of Archaeal and Bacterial Type Strains, Phase II (KMG-II): from individual species to whole genera.</title>
        <authorList>
            <person name="Goeker M."/>
        </authorList>
    </citation>
    <scope>NUCLEOTIDE SEQUENCE [LARGE SCALE GENOMIC DNA]</scope>
    <source>
        <strain evidence="10 11">DSM 100346</strain>
    </source>
</reference>
<evidence type="ECO:0000256" key="1">
    <source>
        <dbReference type="ARBA" id="ARBA00004733"/>
    </source>
</evidence>
<evidence type="ECO:0000256" key="4">
    <source>
        <dbReference type="ARBA" id="ARBA00022822"/>
    </source>
</evidence>
<sequence>MNRITTLFKKQQQEGQSGLLNVYFTAGFPEANDTLRVLTALQNSGADLVEIGMPYSDPVADGETIQMSNDKALENGMTVKLLFEQLENMRPAITVPVLLMGYINPVLQFGIEDFCKKCAETGVDGLILPDMPMDVFLDEYKPIFDQYGILNIFLVTPQTTEARIRQIDAISEGFIYTVSSASVTGSQTGVSENMEAYFEKLNAMELKNPRLIGFGIKDHATYSKACEYSAGAIIGSAFIRVLAEANDLEKDIATFIKSVKAPSVATA</sequence>
<keyword evidence="6 8" id="KW-0456">Lyase</keyword>
<dbReference type="SUPFAM" id="SSF51366">
    <property type="entry name" value="Ribulose-phoshate binding barrel"/>
    <property type="match status" value="1"/>
</dbReference>
<dbReference type="PANTHER" id="PTHR43406:SF1">
    <property type="entry name" value="TRYPTOPHAN SYNTHASE ALPHA CHAIN, CHLOROPLASTIC"/>
    <property type="match status" value="1"/>
</dbReference>
<organism evidence="10 11">
    <name type="scientific">Dyadobacter jejuensis</name>
    <dbReference type="NCBI Taxonomy" id="1082580"/>
    <lineage>
        <taxon>Bacteria</taxon>
        <taxon>Pseudomonadati</taxon>
        <taxon>Bacteroidota</taxon>
        <taxon>Cytophagia</taxon>
        <taxon>Cytophagales</taxon>
        <taxon>Spirosomataceae</taxon>
        <taxon>Dyadobacter</taxon>
    </lineage>
</organism>
<evidence type="ECO:0000256" key="8">
    <source>
        <dbReference type="HAMAP-Rule" id="MF_00131"/>
    </source>
</evidence>
<dbReference type="InterPro" id="IPR002028">
    <property type="entry name" value="Trp_synthase_suA"/>
</dbReference>
<evidence type="ECO:0000256" key="6">
    <source>
        <dbReference type="ARBA" id="ARBA00023239"/>
    </source>
</evidence>
<dbReference type="InterPro" id="IPR013785">
    <property type="entry name" value="Aldolase_TIM"/>
</dbReference>
<dbReference type="EC" id="4.2.1.20" evidence="8"/>
<evidence type="ECO:0000256" key="5">
    <source>
        <dbReference type="ARBA" id="ARBA00023141"/>
    </source>
</evidence>
<dbReference type="RefSeq" id="WP_109677227.1">
    <property type="nucleotide sequence ID" value="NZ_QGDT01000014.1"/>
</dbReference>
<feature type="active site" description="Proton acceptor" evidence="8">
    <location>
        <position position="61"/>
    </location>
</feature>
<keyword evidence="4 8" id="KW-0822">Tryptophan biosynthesis</keyword>
<comment type="similarity">
    <text evidence="8 9">Belongs to the TrpA family.</text>
</comment>
<dbReference type="EMBL" id="QGDT01000014">
    <property type="protein sequence ID" value="PWJ55282.1"/>
    <property type="molecule type" value="Genomic_DNA"/>
</dbReference>
<keyword evidence="11" id="KW-1185">Reference proteome</keyword>
<dbReference type="Pfam" id="PF00290">
    <property type="entry name" value="Trp_syntA"/>
    <property type="match status" value="1"/>
</dbReference>
<evidence type="ECO:0000313" key="10">
    <source>
        <dbReference type="EMBL" id="PWJ55282.1"/>
    </source>
</evidence>
<keyword evidence="3 8" id="KW-0028">Amino-acid biosynthesis</keyword>
<comment type="caution">
    <text evidence="10">The sequence shown here is derived from an EMBL/GenBank/DDBJ whole genome shotgun (WGS) entry which is preliminary data.</text>
</comment>
<dbReference type="NCBIfam" id="TIGR00262">
    <property type="entry name" value="trpA"/>
    <property type="match status" value="1"/>
</dbReference>
<comment type="subunit">
    <text evidence="2 8">Tetramer of two alpha and two beta chains.</text>
</comment>
<dbReference type="Proteomes" id="UP000245880">
    <property type="component" value="Unassembled WGS sequence"/>
</dbReference>
<dbReference type="GO" id="GO:0005829">
    <property type="term" value="C:cytosol"/>
    <property type="evidence" value="ECO:0007669"/>
    <property type="project" value="TreeGrafter"/>
</dbReference>
<dbReference type="Gene3D" id="3.20.20.70">
    <property type="entry name" value="Aldolase class I"/>
    <property type="match status" value="1"/>
</dbReference>
<dbReference type="PROSITE" id="PS00167">
    <property type="entry name" value="TRP_SYNTHASE_ALPHA"/>
    <property type="match status" value="1"/>
</dbReference>
<dbReference type="GO" id="GO:0004834">
    <property type="term" value="F:tryptophan synthase activity"/>
    <property type="evidence" value="ECO:0007669"/>
    <property type="project" value="UniProtKB-UniRule"/>
</dbReference>
<proteinExistence type="inferred from homology"/>
<evidence type="ECO:0000256" key="7">
    <source>
        <dbReference type="ARBA" id="ARBA00049047"/>
    </source>
</evidence>
<dbReference type="InterPro" id="IPR018204">
    <property type="entry name" value="Trp_synthase_alpha_AS"/>
</dbReference>
<dbReference type="UniPathway" id="UPA00035">
    <property type="reaction ID" value="UER00044"/>
</dbReference>
<dbReference type="PANTHER" id="PTHR43406">
    <property type="entry name" value="TRYPTOPHAN SYNTHASE, ALPHA CHAIN"/>
    <property type="match status" value="1"/>
</dbReference>
<evidence type="ECO:0000256" key="9">
    <source>
        <dbReference type="RuleBase" id="RU003662"/>
    </source>
</evidence>
<comment type="catalytic activity">
    <reaction evidence="7 8">
        <text>(1S,2R)-1-C-(indol-3-yl)glycerol 3-phosphate + L-serine = D-glyceraldehyde 3-phosphate + L-tryptophan + H2O</text>
        <dbReference type="Rhea" id="RHEA:10532"/>
        <dbReference type="ChEBI" id="CHEBI:15377"/>
        <dbReference type="ChEBI" id="CHEBI:33384"/>
        <dbReference type="ChEBI" id="CHEBI:57912"/>
        <dbReference type="ChEBI" id="CHEBI:58866"/>
        <dbReference type="ChEBI" id="CHEBI:59776"/>
        <dbReference type="EC" id="4.2.1.20"/>
    </reaction>
</comment>
<dbReference type="AlphaFoldDB" id="A0A316ACH0"/>
<dbReference type="OrthoDB" id="9804578at2"/>
<evidence type="ECO:0000256" key="2">
    <source>
        <dbReference type="ARBA" id="ARBA00011270"/>
    </source>
</evidence>
<comment type="pathway">
    <text evidence="1 8">Amino-acid biosynthesis; L-tryptophan biosynthesis; L-tryptophan from chorismate: step 5/5.</text>
</comment>
<evidence type="ECO:0000256" key="3">
    <source>
        <dbReference type="ARBA" id="ARBA00022605"/>
    </source>
</evidence>
<comment type="function">
    <text evidence="8">The alpha subunit is responsible for the aldol cleavage of indoleglycerol phosphate to indole and glyceraldehyde 3-phosphate.</text>
</comment>
<name>A0A316ACH0_9BACT</name>
<keyword evidence="5 8" id="KW-0057">Aromatic amino acid biosynthesis</keyword>
<feature type="active site" description="Proton acceptor" evidence="8">
    <location>
        <position position="50"/>
    </location>
</feature>
<dbReference type="CDD" id="cd04724">
    <property type="entry name" value="Tryptophan_synthase_alpha"/>
    <property type="match status" value="1"/>
</dbReference>
<evidence type="ECO:0000313" key="11">
    <source>
        <dbReference type="Proteomes" id="UP000245880"/>
    </source>
</evidence>
<protein>
    <recommendedName>
        <fullName evidence="8">Tryptophan synthase alpha chain</fullName>
        <ecNumber evidence="8">4.2.1.20</ecNumber>
    </recommendedName>
</protein>
<dbReference type="InterPro" id="IPR011060">
    <property type="entry name" value="RibuloseP-bd_barrel"/>
</dbReference>
<gene>
    <name evidence="8" type="primary">trpA</name>
    <name evidence="10" type="ORF">CLV98_11451</name>
</gene>
<dbReference type="HAMAP" id="MF_00131">
    <property type="entry name" value="Trp_synth_alpha"/>
    <property type="match status" value="1"/>
</dbReference>